<dbReference type="InterPro" id="IPR027417">
    <property type="entry name" value="P-loop_NTPase"/>
</dbReference>
<dbReference type="CDD" id="cd01127">
    <property type="entry name" value="TrwB_TraG_TraD_VirD4"/>
    <property type="match status" value="2"/>
</dbReference>
<dbReference type="Gene3D" id="3.40.50.300">
    <property type="entry name" value="P-loop containing nucleotide triphosphate hydrolases"/>
    <property type="match status" value="1"/>
</dbReference>
<feature type="transmembrane region" description="Helical" evidence="7">
    <location>
        <begin position="53"/>
        <end position="76"/>
    </location>
</feature>
<dbReference type="InterPro" id="IPR051539">
    <property type="entry name" value="T4SS-coupling_protein"/>
</dbReference>
<organism evidence="9">
    <name type="scientific">Macrococcoides canis</name>
    <dbReference type="NCBI Taxonomy" id="1855823"/>
    <lineage>
        <taxon>Bacteria</taxon>
        <taxon>Bacillati</taxon>
        <taxon>Bacillota</taxon>
        <taxon>Bacilli</taxon>
        <taxon>Bacillales</taxon>
        <taxon>Staphylococcaceae</taxon>
        <taxon>Macrococcoides</taxon>
    </lineage>
</organism>
<comment type="similarity">
    <text evidence="2">Belongs to the VirD4/TraG family.</text>
</comment>
<evidence type="ECO:0000256" key="2">
    <source>
        <dbReference type="ARBA" id="ARBA00008806"/>
    </source>
</evidence>
<geneLocation type="plasmid" evidence="9">
    <name>pKM0218</name>
</geneLocation>
<dbReference type="PANTHER" id="PTHR37937:SF1">
    <property type="entry name" value="CONJUGATIVE TRANSFER: DNA TRANSPORT"/>
    <property type="match status" value="1"/>
</dbReference>
<dbReference type="Pfam" id="PF02534">
    <property type="entry name" value="T4SS-DNA_transf"/>
    <property type="match status" value="1"/>
</dbReference>
<evidence type="ECO:0000256" key="6">
    <source>
        <dbReference type="ARBA" id="ARBA00023136"/>
    </source>
</evidence>
<evidence type="ECO:0000256" key="4">
    <source>
        <dbReference type="ARBA" id="ARBA00022692"/>
    </source>
</evidence>
<evidence type="ECO:0000256" key="5">
    <source>
        <dbReference type="ARBA" id="ARBA00022989"/>
    </source>
</evidence>
<comment type="subcellular location">
    <subcellularLocation>
        <location evidence="1">Cell membrane</location>
        <topology evidence="1">Multi-pass membrane protein</topology>
    </subcellularLocation>
</comment>
<feature type="transmembrane region" description="Helical" evidence="7">
    <location>
        <begin position="131"/>
        <end position="150"/>
    </location>
</feature>
<dbReference type="SUPFAM" id="SSF52540">
    <property type="entry name" value="P-loop containing nucleoside triphosphate hydrolases"/>
    <property type="match status" value="1"/>
</dbReference>
<keyword evidence="4 7" id="KW-0812">Transmembrane</keyword>
<keyword evidence="6 7" id="KW-0472">Membrane</keyword>
<sequence length="989" mass="114115">MTIYLSKYSKKLGDKMLDNILIATNKQKPIEKQIIKSERKPFKIKELLADRKIMYTFSITVFFVTAVISNLIVNYFSGIKENFVRLIPKNKDVDIWQKIDMIISYNTQFFTDHVNSLEKFKLLITSPTQHLLYWAILFIIFSYLFQNKIFGFYKKYRKMNYGQKGTSRFATVRELKRQYKSVPQQTLEYDGDPGVPMTHINDLPALLKMRGFNKFFYNGKFLIDTDTINVAVIGTSRSGKGESLVFPATDIDTRAKNKPSLVFADPKGELYAGSYETLRKRGYDVEVLNLVNPDDGMSYNMLEIIKQEYIKGDFAQAEQYCVSLTKTLFPGKGSDPFWDNAAASLVNALIFTVIHRALEEGKPERITMRNVVDLLNTLGPETENYLNEDGESINRLDEYIMSLPDGSIAKKQYATSAFAGGNTRSSILTVASTTLQIFTSEKLSKMGSANSVDFTRVGFNKRLRVKFDLKYMYERGVVIYGYGEKDELRANFKVDSLGYMENNFKRTMKPRETIRIEILGDIFEYIFYREAPGFVKVEIDEYTGDKIYPKTAYLKPVEENTGILETTCFYSEKPIAVFMVVPDYDSSIHVVASIFISQLYTMLARRASESGGKCHQRVKFRLDEFGNFPPIHDMANIMTVCLGRNILFELYVQGYTQLPAKYGKEDADTIKDNCQVHIYIKSTNKETNDEIAAKCGLKTVTSTTRNRNGSMFNTEISETDSIEQVPIIEADLLPKFVQGEQVILRFLKSLDNKKKAMRPEPIYNHNETQTPFRFRYLANDFEPANQFADFDIPSLHRKLKLSDYRINWKERPEKVTVISKGYIASLEYFDKENKEELMRICKEITNDYELYHALLEVQSEDVISSTIQRILQNKGWSAEEIESPASRITQKLREIKEGKKAVRNPLSQKSTIEVVEPSKFISDKYFDENIVNIITGELEKLLPKRMFEELIEMDKKSFENTFNELKQNEAYAELEKLEKAIAKERLMNK</sequence>
<dbReference type="InterPro" id="IPR003688">
    <property type="entry name" value="TraG/VirD4"/>
</dbReference>
<accession>A0A4Y1NN24</accession>
<dbReference type="NCBIfam" id="NF045973">
    <property type="entry name" value="conju_CD1115"/>
    <property type="match status" value="1"/>
</dbReference>
<feature type="domain" description="TraD/TraG TraM recognition site" evidence="8">
    <location>
        <begin position="617"/>
        <end position="735"/>
    </location>
</feature>
<reference evidence="9" key="1">
    <citation type="journal article" date="2019" name="J. Antimicrob. Chemother.">
        <title>Macrococcus canis contains recombinogenic methicillin resistance elements and the mecB plasmid found in Staphylococcus aureus.</title>
        <authorList>
            <person name="Chanchaithong P."/>
            <person name="Perreten V."/>
            <person name="Schwendener S."/>
        </authorList>
    </citation>
    <scope>NUCLEOTIDE SEQUENCE</scope>
    <source>
        <strain evidence="9">KM0218</strain>
        <plasmid evidence="9">pKM0218</plasmid>
    </source>
</reference>
<dbReference type="RefSeq" id="WP_159372533.1">
    <property type="nucleotide sequence ID" value="NZ_MF477836.1"/>
</dbReference>
<name>A0A4Y1NN24_9STAP</name>
<dbReference type="PANTHER" id="PTHR37937">
    <property type="entry name" value="CONJUGATIVE TRANSFER: DNA TRANSPORT"/>
    <property type="match status" value="1"/>
</dbReference>
<keyword evidence="5 7" id="KW-1133">Transmembrane helix</keyword>
<dbReference type="GO" id="GO:0005886">
    <property type="term" value="C:plasma membrane"/>
    <property type="evidence" value="ECO:0007669"/>
    <property type="project" value="UniProtKB-SubCell"/>
</dbReference>
<evidence type="ECO:0000256" key="1">
    <source>
        <dbReference type="ARBA" id="ARBA00004651"/>
    </source>
</evidence>
<dbReference type="Pfam" id="PF12696">
    <property type="entry name" value="TraG-D_C"/>
    <property type="match status" value="1"/>
</dbReference>
<protein>
    <recommendedName>
        <fullName evidence="8">TraD/TraG TraM recognition site domain-containing protein</fullName>
    </recommendedName>
</protein>
<keyword evidence="3" id="KW-1003">Cell membrane</keyword>
<dbReference type="AlphaFoldDB" id="A0A4Y1NN24"/>
<evidence type="ECO:0000256" key="3">
    <source>
        <dbReference type="ARBA" id="ARBA00022475"/>
    </source>
</evidence>
<keyword evidence="9" id="KW-0614">Plasmid</keyword>
<dbReference type="InterPro" id="IPR032689">
    <property type="entry name" value="TraG-D_C"/>
</dbReference>
<evidence type="ECO:0000259" key="8">
    <source>
        <dbReference type="Pfam" id="PF12696"/>
    </source>
</evidence>
<evidence type="ECO:0000313" key="9">
    <source>
        <dbReference type="EMBL" id="AXE74993.1"/>
    </source>
</evidence>
<proteinExistence type="inferred from homology"/>
<dbReference type="EMBL" id="MF477836">
    <property type="protein sequence ID" value="AXE74993.1"/>
    <property type="molecule type" value="Genomic_DNA"/>
</dbReference>
<evidence type="ECO:0000256" key="7">
    <source>
        <dbReference type="SAM" id="Phobius"/>
    </source>
</evidence>